<evidence type="ECO:0000313" key="2">
    <source>
        <dbReference type="Proteomes" id="UP000634179"/>
    </source>
</evidence>
<accession>A0AA41CJC4</accession>
<organism evidence="1 2">
    <name type="scientific">Stenotrophomonas maltophilia</name>
    <name type="common">Pseudomonas maltophilia</name>
    <name type="synonym">Xanthomonas maltophilia</name>
    <dbReference type="NCBI Taxonomy" id="40324"/>
    <lineage>
        <taxon>Bacteria</taxon>
        <taxon>Pseudomonadati</taxon>
        <taxon>Pseudomonadota</taxon>
        <taxon>Gammaproteobacteria</taxon>
        <taxon>Lysobacterales</taxon>
        <taxon>Lysobacteraceae</taxon>
        <taxon>Stenotrophomonas</taxon>
        <taxon>Stenotrophomonas maltophilia group</taxon>
    </lineage>
</organism>
<reference evidence="1" key="1">
    <citation type="submission" date="2020-11" db="EMBL/GenBank/DDBJ databases">
        <title>Enhanced detection system for hospital associated transmission using whole genome sequencing surveillance.</title>
        <authorList>
            <person name="Harrison L.H."/>
            <person name="Van Tyne D."/>
            <person name="Marsh J.W."/>
            <person name="Griffith M.P."/>
            <person name="Snyder D.J."/>
            <person name="Cooper V.S."/>
            <person name="Mustapha M."/>
        </authorList>
    </citation>
    <scope>NUCLEOTIDE SEQUENCE</scope>
    <source>
        <strain evidence="1">STEN00053</strain>
    </source>
</reference>
<dbReference type="RefSeq" id="WP_049404251.1">
    <property type="nucleotide sequence ID" value="NZ_JANKBX010000006.1"/>
</dbReference>
<dbReference type="Proteomes" id="UP000634179">
    <property type="component" value="Unassembled WGS sequence"/>
</dbReference>
<comment type="caution">
    <text evidence="1">The sequence shown here is derived from an EMBL/GenBank/DDBJ whole genome shotgun (WGS) entry which is preliminary data.</text>
</comment>
<dbReference type="AlphaFoldDB" id="A0AA41CJC4"/>
<evidence type="ECO:0000313" key="1">
    <source>
        <dbReference type="EMBL" id="MBH1791468.1"/>
    </source>
</evidence>
<proteinExistence type="predicted"/>
<protein>
    <submittedName>
        <fullName evidence="1">Uncharacterized protein</fullName>
    </submittedName>
</protein>
<gene>
    <name evidence="1" type="ORF">I5V89_16480</name>
</gene>
<dbReference type="EMBL" id="JADUOV010000013">
    <property type="protein sequence ID" value="MBH1791468.1"/>
    <property type="molecule type" value="Genomic_DNA"/>
</dbReference>
<sequence length="125" mass="13897">MRFIYVLLFILLTGAALFSFRKLHRGELGEKPVYAALQRAELEYRRQPVGDLIYEEGGGHLLAGFSIDAQARVWVALDTMRDNGDLFVVPMHGEQRVPCQLVDQLVSANVGSAQARHALKASCVK</sequence>
<name>A0AA41CJC4_STEMA</name>